<gene>
    <name evidence="2" type="ORF">LTR24_000072</name>
</gene>
<feature type="region of interest" description="Disordered" evidence="1">
    <location>
        <begin position="1"/>
        <end position="110"/>
    </location>
</feature>
<evidence type="ECO:0008006" key="4">
    <source>
        <dbReference type="Google" id="ProtNLM"/>
    </source>
</evidence>
<name>A0ABR0KQQ5_9EURO</name>
<organism evidence="2 3">
    <name type="scientific">Lithohypha guttulata</name>
    <dbReference type="NCBI Taxonomy" id="1690604"/>
    <lineage>
        <taxon>Eukaryota</taxon>
        <taxon>Fungi</taxon>
        <taxon>Dikarya</taxon>
        <taxon>Ascomycota</taxon>
        <taxon>Pezizomycotina</taxon>
        <taxon>Eurotiomycetes</taxon>
        <taxon>Chaetothyriomycetidae</taxon>
        <taxon>Chaetothyriales</taxon>
        <taxon>Trichomeriaceae</taxon>
        <taxon>Lithohypha</taxon>
    </lineage>
</organism>
<proteinExistence type="predicted"/>
<evidence type="ECO:0000256" key="1">
    <source>
        <dbReference type="SAM" id="MobiDB-lite"/>
    </source>
</evidence>
<evidence type="ECO:0000313" key="2">
    <source>
        <dbReference type="EMBL" id="KAK5102513.1"/>
    </source>
</evidence>
<keyword evidence="3" id="KW-1185">Reference proteome</keyword>
<accession>A0ABR0KQQ5</accession>
<dbReference type="EMBL" id="JAVRRG010000001">
    <property type="protein sequence ID" value="KAK5102513.1"/>
    <property type="molecule type" value="Genomic_DNA"/>
</dbReference>
<evidence type="ECO:0000313" key="3">
    <source>
        <dbReference type="Proteomes" id="UP001345013"/>
    </source>
</evidence>
<comment type="caution">
    <text evidence="2">The sequence shown here is derived from an EMBL/GenBank/DDBJ whole genome shotgun (WGS) entry which is preliminary data.</text>
</comment>
<sequence>MATGQVSFHDQKMVKKIHVPVRQNATVNRLNKTRTEEFPDLRAEREEDQKQKSKADRMKREEQKAKDRLEKQEREQKKWQKDHAYDDMFQEEHMISNQERDAGFYEDDFM</sequence>
<dbReference type="PANTHER" id="PTHR13049:SF2">
    <property type="entry name" value="COILED-COIL DOMAIN-CONTAINING PROTEIN 25"/>
    <property type="match status" value="1"/>
</dbReference>
<reference evidence="2 3" key="1">
    <citation type="submission" date="2023-08" db="EMBL/GenBank/DDBJ databases">
        <title>Black Yeasts Isolated from many extreme environments.</title>
        <authorList>
            <person name="Coleine C."/>
            <person name="Stajich J.E."/>
            <person name="Selbmann L."/>
        </authorList>
    </citation>
    <scope>NUCLEOTIDE SEQUENCE [LARGE SCALE GENOMIC DNA]</scope>
    <source>
        <strain evidence="2 3">CCFEE 5885</strain>
    </source>
</reference>
<dbReference type="PANTHER" id="PTHR13049">
    <property type="entry name" value="DUF814-RELATED"/>
    <property type="match status" value="1"/>
</dbReference>
<dbReference type="Proteomes" id="UP001345013">
    <property type="component" value="Unassembled WGS sequence"/>
</dbReference>
<protein>
    <recommendedName>
        <fullName evidence="4">Coiled-coil domain-containing protein 25</fullName>
    </recommendedName>
</protein>
<feature type="compositionally biased region" description="Basic and acidic residues" evidence="1">
    <location>
        <begin position="33"/>
        <end position="103"/>
    </location>
</feature>
<dbReference type="InterPro" id="IPR039730">
    <property type="entry name" value="Jlp2/Ccd25"/>
</dbReference>